<dbReference type="AlphaFoldDB" id="R7VZ94"/>
<reference evidence="8" key="1">
    <citation type="submission" date="2015-06" db="UniProtKB">
        <authorList>
            <consortium name="EnsemblPlants"/>
        </authorList>
    </citation>
    <scope>IDENTIFICATION</scope>
</reference>
<dbReference type="InterPro" id="IPR004331">
    <property type="entry name" value="SPX_dom"/>
</dbReference>
<dbReference type="InterPro" id="IPR004342">
    <property type="entry name" value="EXS_C"/>
</dbReference>
<dbReference type="GO" id="GO:0016020">
    <property type="term" value="C:membrane"/>
    <property type="evidence" value="ECO:0007669"/>
    <property type="project" value="UniProtKB-SubCell"/>
</dbReference>
<organism evidence="8">
    <name type="scientific">Aegilops tauschii</name>
    <name type="common">Tausch's goatgrass</name>
    <name type="synonym">Aegilops squarrosa</name>
    <dbReference type="NCBI Taxonomy" id="37682"/>
    <lineage>
        <taxon>Eukaryota</taxon>
        <taxon>Viridiplantae</taxon>
        <taxon>Streptophyta</taxon>
        <taxon>Embryophyta</taxon>
        <taxon>Tracheophyta</taxon>
        <taxon>Spermatophyta</taxon>
        <taxon>Magnoliopsida</taxon>
        <taxon>Liliopsida</taxon>
        <taxon>Poales</taxon>
        <taxon>Poaceae</taxon>
        <taxon>BOP clade</taxon>
        <taxon>Pooideae</taxon>
        <taxon>Triticodae</taxon>
        <taxon>Triticeae</taxon>
        <taxon>Triticinae</taxon>
        <taxon>Aegilops</taxon>
    </lineage>
</organism>
<feature type="region of interest" description="Disordered" evidence="6">
    <location>
        <begin position="82"/>
        <end position="104"/>
    </location>
</feature>
<dbReference type="PROSITE" id="PS51382">
    <property type="entry name" value="SPX"/>
    <property type="match status" value="1"/>
</dbReference>
<keyword evidence="4 7" id="KW-1133">Transmembrane helix</keyword>
<evidence type="ECO:0000256" key="1">
    <source>
        <dbReference type="ARBA" id="ARBA00004141"/>
    </source>
</evidence>
<evidence type="ECO:0000256" key="3">
    <source>
        <dbReference type="ARBA" id="ARBA00022692"/>
    </source>
</evidence>
<comment type="similarity">
    <text evidence="2">Belongs to the SYG1 (TC 2.A.94) family.</text>
</comment>
<name>R7VZ94_AEGTA</name>
<dbReference type="Pfam" id="PF03124">
    <property type="entry name" value="EXS"/>
    <property type="match status" value="1"/>
</dbReference>
<keyword evidence="5 7" id="KW-0472">Membrane</keyword>
<feature type="transmembrane region" description="Helical" evidence="7">
    <location>
        <begin position="389"/>
        <end position="407"/>
    </location>
</feature>
<dbReference type="GO" id="GO:0016036">
    <property type="term" value="P:cellular response to phosphate starvation"/>
    <property type="evidence" value="ECO:0007669"/>
    <property type="project" value="InterPro"/>
</dbReference>
<evidence type="ECO:0000256" key="5">
    <source>
        <dbReference type="ARBA" id="ARBA00023136"/>
    </source>
</evidence>
<comment type="subcellular location">
    <subcellularLocation>
        <location evidence="1">Membrane</location>
        <topology evidence="1">Multi-pass membrane protein</topology>
    </subcellularLocation>
</comment>
<dbReference type="InterPro" id="IPR052486">
    <property type="entry name" value="PHO1"/>
</dbReference>
<sequence length="545" mass="61049">MVKFSREYDASIIPEWKPAFVDYKGLKKLIKKIKVARRDADDSSAGDSSPETAAGVESVGYGGGFSMLDPVRALAARFAPRVQATSEDEESGDSGEFVRSTDKHEREFLEKADEELEKVNTFYAAQEAELLGRGEALIDQLRILADVKRILDDHAATRHARGSLLGRSRSMRAVAPPSPALSNSGRYLLSGLATPQSMSDGSVELQQAQMTEGAAVADEVMAALERNGVSFVGLPGKKEGSGRGGRLQLPSTVRIDIPASNPGRAALKVWEELVNVLRKDGAAAFVHRKKVQHAEKNIRDAFMALYRGLELLKKFSSLNVKAFTKILKKFVKVSEQQRATDLFSQKVKRSSFSTSDKVLQLSDEVEALFLKHFAGNDRMGAMNATPTPFWVWLVLISSSGATVYQLYWDFVKDWGFFTPKSKNLWLRDGLILKNKFTYYISMVFYFVQLIYSAALTRKRQASGALILSQMQMLNLVLRLAWTESVMKIRVSKNETRLLDFSLASLEIIRRGHWNFYRLENEHLNNVGKFRAVKTVPLPFRELETD</sequence>
<dbReference type="PROSITE" id="PS51380">
    <property type="entry name" value="EXS"/>
    <property type="match status" value="1"/>
</dbReference>
<dbReference type="PANTHER" id="PTHR48477:SF1">
    <property type="entry name" value="PHOSPHATE TRANSPORTER PHO1"/>
    <property type="match status" value="1"/>
</dbReference>
<protein>
    <submittedName>
        <fullName evidence="8">Putative phosphate transporter 1</fullName>
    </submittedName>
</protein>
<evidence type="ECO:0000256" key="7">
    <source>
        <dbReference type="SAM" id="Phobius"/>
    </source>
</evidence>
<keyword evidence="3 7" id="KW-0812">Transmembrane</keyword>
<accession>R7VZ94</accession>
<evidence type="ECO:0000256" key="2">
    <source>
        <dbReference type="ARBA" id="ARBA00009665"/>
    </source>
</evidence>
<feature type="transmembrane region" description="Helical" evidence="7">
    <location>
        <begin position="436"/>
        <end position="455"/>
    </location>
</feature>
<evidence type="ECO:0000256" key="6">
    <source>
        <dbReference type="SAM" id="MobiDB-lite"/>
    </source>
</evidence>
<evidence type="ECO:0000256" key="4">
    <source>
        <dbReference type="ARBA" id="ARBA00022989"/>
    </source>
</evidence>
<dbReference type="EnsemblPlants" id="EMT01013">
    <property type="protein sequence ID" value="EMT01013"/>
    <property type="gene ID" value="F775_25311"/>
</dbReference>
<dbReference type="PANTHER" id="PTHR48477">
    <property type="entry name" value="PHOSPHATE TRANSPORTER PHO1"/>
    <property type="match status" value="1"/>
</dbReference>
<proteinExistence type="inferred from homology"/>
<dbReference type="Pfam" id="PF03105">
    <property type="entry name" value="SPX"/>
    <property type="match status" value="1"/>
</dbReference>
<evidence type="ECO:0000313" key="8">
    <source>
        <dbReference type="EnsemblPlants" id="EMT01013"/>
    </source>
</evidence>
<dbReference type="ExpressionAtlas" id="R7VZ94">
    <property type="expression patterns" value="baseline"/>
</dbReference>